<dbReference type="InterPro" id="IPR013876">
    <property type="entry name" value="TFIIH_BTF_p62_N"/>
</dbReference>
<sequence length="690" mass="76144">MKTPRWSDGRKGLTVSHAKQPATYKKAKGNLVINEDDYTLKWDSLTDDKPPIDLTLGSITNLQATPASSAKIMLKIICTPLEGTTEPQSFMFSYDNRDTLATIRDKLQELVGKIKTRLAEEQQAAVHAANATSAPVAKAKALISIEPKKLLQNLQLQQQLLKEDKDLTRAFTEVVMNGGLPSEEFWSTRIHLLRAFALTSNQRKGPYNVLSTIKPTTGNDNQLNVSLTPEKIHDIFDQYPLVRRVYDENVPPLNQSEFWARFFLSKLFRRLRGEKLSHTDQADPIMDRYLEEASTEGVFSHRTMGAASTTTAVPGIGMGIGMGLNGVNTDASSTIDTNSTTATATVFKEDNNSAIESLMTGQKRAFPEDEIYVPRFLDVEGNTNDDSVKFGNKPDLTMRPGGSGSETVSMIRSMNRLSQRMVYGVQGESIDHRKPSDDKIDNSKIQETILEDLQPEQKASYVKLNINKNMADNHGDSQSQSDNTESQIHPQGKTNNMTHQQSLAYLKAGFPELSHLPDIGRNNIEAIHRASNQIYDTLKLRSSQVGCRINNTLTPLLSTHSGGSSTLELSAAIVQQIQMCHVTSVEFLRHFWIHFKSGDPAQVPLITKLVASLKKSQERIKQAVNSAPSAEEQIKAAHALSILVNAINRALDEYDRAMMAAVAASIPSTSVLATTESMDNDTPSPGPLLN</sequence>
<evidence type="ECO:0000313" key="10">
    <source>
        <dbReference type="Proteomes" id="UP000095009"/>
    </source>
</evidence>
<dbReference type="Proteomes" id="UP000095009">
    <property type="component" value="Unassembled WGS sequence"/>
</dbReference>
<keyword evidence="6" id="KW-0539">Nucleus</keyword>
<dbReference type="SUPFAM" id="SSF140383">
    <property type="entry name" value="BSD domain-like"/>
    <property type="match status" value="1"/>
</dbReference>
<organism evidence="9 10">
    <name type="scientific">Nadsonia fulvescens var. elongata DSM 6958</name>
    <dbReference type="NCBI Taxonomy" id="857566"/>
    <lineage>
        <taxon>Eukaryota</taxon>
        <taxon>Fungi</taxon>
        <taxon>Dikarya</taxon>
        <taxon>Ascomycota</taxon>
        <taxon>Saccharomycotina</taxon>
        <taxon>Dipodascomycetes</taxon>
        <taxon>Dipodascales</taxon>
        <taxon>Dipodascales incertae sedis</taxon>
        <taxon>Nadsonia</taxon>
    </lineage>
</organism>
<dbReference type="InterPro" id="IPR011993">
    <property type="entry name" value="PH-like_dom_sf"/>
</dbReference>
<dbReference type="SUPFAM" id="SSF50729">
    <property type="entry name" value="PH domain-like"/>
    <property type="match status" value="1"/>
</dbReference>
<feature type="domain" description="BSD" evidence="8">
    <location>
        <begin position="219"/>
        <end position="270"/>
    </location>
</feature>
<proteinExistence type="inferred from homology"/>
<keyword evidence="3" id="KW-0677">Repeat</keyword>
<feature type="domain" description="BSD" evidence="8">
    <location>
        <begin position="155"/>
        <end position="197"/>
    </location>
</feature>
<keyword evidence="5" id="KW-0804">Transcription</keyword>
<gene>
    <name evidence="9" type="ORF">NADFUDRAFT_50166</name>
</gene>
<dbReference type="GO" id="GO:0000439">
    <property type="term" value="C:transcription factor TFIIH core complex"/>
    <property type="evidence" value="ECO:0007669"/>
    <property type="project" value="InterPro"/>
</dbReference>
<dbReference type="Pfam" id="PF08567">
    <property type="entry name" value="PH_TFIIH"/>
    <property type="match status" value="1"/>
</dbReference>
<dbReference type="Gene3D" id="6.10.140.1200">
    <property type="match status" value="1"/>
</dbReference>
<dbReference type="CDD" id="cd13229">
    <property type="entry name" value="PH_TFIIH"/>
    <property type="match status" value="1"/>
</dbReference>
<keyword evidence="10" id="KW-1185">Reference proteome</keyword>
<evidence type="ECO:0000256" key="7">
    <source>
        <dbReference type="SAM" id="MobiDB-lite"/>
    </source>
</evidence>
<dbReference type="GO" id="GO:0006289">
    <property type="term" value="P:nucleotide-excision repair"/>
    <property type="evidence" value="ECO:0007669"/>
    <property type="project" value="InterPro"/>
</dbReference>
<reference evidence="9 10" key="1">
    <citation type="journal article" date="2016" name="Proc. Natl. Acad. Sci. U.S.A.">
        <title>Comparative genomics of biotechnologically important yeasts.</title>
        <authorList>
            <person name="Riley R."/>
            <person name="Haridas S."/>
            <person name="Wolfe K.H."/>
            <person name="Lopes M.R."/>
            <person name="Hittinger C.T."/>
            <person name="Goeker M."/>
            <person name="Salamov A.A."/>
            <person name="Wisecaver J.H."/>
            <person name="Long T.M."/>
            <person name="Calvey C.H."/>
            <person name="Aerts A.L."/>
            <person name="Barry K.W."/>
            <person name="Choi C."/>
            <person name="Clum A."/>
            <person name="Coughlan A.Y."/>
            <person name="Deshpande S."/>
            <person name="Douglass A.P."/>
            <person name="Hanson S.J."/>
            <person name="Klenk H.-P."/>
            <person name="LaButti K.M."/>
            <person name="Lapidus A."/>
            <person name="Lindquist E.A."/>
            <person name="Lipzen A.M."/>
            <person name="Meier-Kolthoff J.P."/>
            <person name="Ohm R.A."/>
            <person name="Otillar R.P."/>
            <person name="Pangilinan J.L."/>
            <person name="Peng Y."/>
            <person name="Rokas A."/>
            <person name="Rosa C.A."/>
            <person name="Scheuner C."/>
            <person name="Sibirny A.A."/>
            <person name="Slot J.C."/>
            <person name="Stielow J.B."/>
            <person name="Sun H."/>
            <person name="Kurtzman C.P."/>
            <person name="Blackwell M."/>
            <person name="Grigoriev I.V."/>
            <person name="Jeffries T.W."/>
        </authorList>
    </citation>
    <scope>NUCLEOTIDE SEQUENCE [LARGE SCALE GENOMIC DNA]</scope>
    <source>
        <strain evidence="9 10">DSM 6958</strain>
    </source>
</reference>
<name>A0A1E3PLE1_9ASCO</name>
<dbReference type="PROSITE" id="PS50858">
    <property type="entry name" value="BSD"/>
    <property type="match status" value="2"/>
</dbReference>
<feature type="region of interest" description="Disordered" evidence="7">
    <location>
        <begin position="469"/>
        <end position="495"/>
    </location>
</feature>
<evidence type="ECO:0000256" key="6">
    <source>
        <dbReference type="ARBA" id="ARBA00023242"/>
    </source>
</evidence>
<evidence type="ECO:0000313" key="9">
    <source>
        <dbReference type="EMBL" id="ODQ66245.1"/>
    </source>
</evidence>
<comment type="subcellular location">
    <subcellularLocation>
        <location evidence="1">Nucleus</location>
    </subcellularLocation>
</comment>
<dbReference type="InterPro" id="IPR027079">
    <property type="entry name" value="Tfb1/GTF2H1"/>
</dbReference>
<dbReference type="Pfam" id="PF03909">
    <property type="entry name" value="BSD"/>
    <property type="match status" value="2"/>
</dbReference>
<evidence type="ECO:0000256" key="1">
    <source>
        <dbReference type="ARBA" id="ARBA00004123"/>
    </source>
</evidence>
<evidence type="ECO:0000256" key="2">
    <source>
        <dbReference type="ARBA" id="ARBA00009448"/>
    </source>
</evidence>
<evidence type="ECO:0000256" key="3">
    <source>
        <dbReference type="ARBA" id="ARBA00022737"/>
    </source>
</evidence>
<dbReference type="OrthoDB" id="360521at2759"/>
<evidence type="ECO:0000259" key="8">
    <source>
        <dbReference type="PROSITE" id="PS50858"/>
    </source>
</evidence>
<comment type="similarity">
    <text evidence="2">Belongs to the TFB1 family.</text>
</comment>
<dbReference type="InterPro" id="IPR035925">
    <property type="entry name" value="BSD_dom_sf"/>
</dbReference>
<accession>A0A1E3PLE1</accession>
<dbReference type="EMBL" id="KV454408">
    <property type="protein sequence ID" value="ODQ66245.1"/>
    <property type="molecule type" value="Genomic_DNA"/>
</dbReference>
<feature type="region of interest" description="Disordered" evidence="7">
    <location>
        <begin position="387"/>
        <end position="406"/>
    </location>
</feature>
<dbReference type="SMART" id="SM00751">
    <property type="entry name" value="BSD"/>
    <property type="match status" value="2"/>
</dbReference>
<dbReference type="GO" id="GO:0006351">
    <property type="term" value="P:DNA-templated transcription"/>
    <property type="evidence" value="ECO:0007669"/>
    <property type="project" value="InterPro"/>
</dbReference>
<dbReference type="Gene3D" id="2.30.29.30">
    <property type="entry name" value="Pleckstrin-homology domain (PH domain)/Phosphotyrosine-binding domain (PTB)"/>
    <property type="match status" value="1"/>
</dbReference>
<dbReference type="AlphaFoldDB" id="A0A1E3PLE1"/>
<evidence type="ECO:0000256" key="5">
    <source>
        <dbReference type="ARBA" id="ARBA00023163"/>
    </source>
</evidence>
<dbReference type="STRING" id="857566.A0A1E3PLE1"/>
<keyword evidence="4" id="KW-0805">Transcription regulation</keyword>
<dbReference type="PANTHER" id="PTHR12856">
    <property type="entry name" value="TRANSCRIPTION INITIATION FACTOR IIH-RELATED"/>
    <property type="match status" value="1"/>
</dbReference>
<evidence type="ECO:0000256" key="4">
    <source>
        <dbReference type="ARBA" id="ARBA00023015"/>
    </source>
</evidence>
<protein>
    <recommendedName>
        <fullName evidence="8">BSD domain-containing protein</fullName>
    </recommendedName>
</protein>
<dbReference type="InterPro" id="IPR005607">
    <property type="entry name" value="BSD_dom"/>
</dbReference>